<evidence type="ECO:0000313" key="2">
    <source>
        <dbReference type="EMBL" id="GLR19627.1"/>
    </source>
</evidence>
<organism evidence="2 3">
    <name type="scientific">Portibacter lacus</name>
    <dbReference type="NCBI Taxonomy" id="1099794"/>
    <lineage>
        <taxon>Bacteria</taxon>
        <taxon>Pseudomonadati</taxon>
        <taxon>Bacteroidota</taxon>
        <taxon>Saprospiria</taxon>
        <taxon>Saprospirales</taxon>
        <taxon>Haliscomenobacteraceae</taxon>
        <taxon>Portibacter</taxon>
    </lineage>
</organism>
<comment type="caution">
    <text evidence="2">The sequence shown here is derived from an EMBL/GenBank/DDBJ whole genome shotgun (WGS) entry which is preliminary data.</text>
</comment>
<dbReference type="InterPro" id="IPR046863">
    <property type="entry name" value="MbnP-like_dom"/>
</dbReference>
<accession>A0AA37ST36</accession>
<proteinExistence type="predicted"/>
<reference evidence="2" key="2">
    <citation type="submission" date="2023-01" db="EMBL/GenBank/DDBJ databases">
        <title>Draft genome sequence of Portibacter lacus strain NBRC 108769.</title>
        <authorList>
            <person name="Sun Q."/>
            <person name="Mori K."/>
        </authorList>
    </citation>
    <scope>NUCLEOTIDE SEQUENCE</scope>
    <source>
        <strain evidence="2">NBRC 108769</strain>
    </source>
</reference>
<evidence type="ECO:0000313" key="3">
    <source>
        <dbReference type="Proteomes" id="UP001156666"/>
    </source>
</evidence>
<dbReference type="Pfam" id="PF20243">
    <property type="entry name" value="MbnP"/>
    <property type="match status" value="1"/>
</dbReference>
<reference evidence="2" key="1">
    <citation type="journal article" date="2014" name="Int. J. Syst. Evol. Microbiol.">
        <title>Complete genome sequence of Corynebacterium casei LMG S-19264T (=DSM 44701T), isolated from a smear-ripened cheese.</title>
        <authorList>
            <consortium name="US DOE Joint Genome Institute (JGI-PGF)"/>
            <person name="Walter F."/>
            <person name="Albersmeier A."/>
            <person name="Kalinowski J."/>
            <person name="Ruckert C."/>
        </authorList>
    </citation>
    <scope>NUCLEOTIDE SEQUENCE</scope>
    <source>
        <strain evidence="2">NBRC 108769</strain>
    </source>
</reference>
<feature type="domain" description="Copper-binding protein MbnP-like" evidence="1">
    <location>
        <begin position="39"/>
        <end position="226"/>
    </location>
</feature>
<keyword evidence="3" id="KW-1185">Reference proteome</keyword>
<dbReference type="EMBL" id="BSOH01000031">
    <property type="protein sequence ID" value="GLR19627.1"/>
    <property type="molecule type" value="Genomic_DNA"/>
</dbReference>
<dbReference type="AlphaFoldDB" id="A0AA37ST36"/>
<name>A0AA37ST36_9BACT</name>
<protein>
    <recommendedName>
        <fullName evidence="1">Copper-binding protein MbnP-like domain-containing protein</fullName>
    </recommendedName>
</protein>
<evidence type="ECO:0000259" key="1">
    <source>
        <dbReference type="Pfam" id="PF20243"/>
    </source>
</evidence>
<dbReference type="Proteomes" id="UP001156666">
    <property type="component" value="Unassembled WGS sequence"/>
</dbReference>
<gene>
    <name evidence="2" type="ORF">GCM10007940_42430</name>
</gene>
<sequence>MIFLATSCYEKQEGCIDFRANNYDFGADKTCEDCCTFPDMKIKVNHNWGDTILFHDSIYTGFMNQQIRIVDAQFFISEVYLTQGDDRVTVLETLDIEDINGNISEIPDNIAFVQSSRFTYDIGTFNQPDIYDGIAFRLGINGNFNSSETEDYPGFFDETNYEYTNFRMRYVLENISTDTITFELNGPETTVSFELDANFELPVGLDFTIPLNAAYGRLLNNVDMTKLSSGAEQSKIISNFNDFLSF</sequence>